<accession>A0A8H4RH14</accession>
<gene>
    <name evidence="2" type="ORF">G7Y89_g9651</name>
</gene>
<feature type="compositionally biased region" description="Acidic residues" evidence="1">
    <location>
        <begin position="12"/>
        <end position="25"/>
    </location>
</feature>
<evidence type="ECO:0000313" key="3">
    <source>
        <dbReference type="Proteomes" id="UP000566819"/>
    </source>
</evidence>
<evidence type="ECO:0000313" key="2">
    <source>
        <dbReference type="EMBL" id="KAF4628494.1"/>
    </source>
</evidence>
<evidence type="ECO:0008006" key="4">
    <source>
        <dbReference type="Google" id="ProtNLM"/>
    </source>
</evidence>
<dbReference type="OrthoDB" id="47059at2759"/>
<keyword evidence="3" id="KW-1185">Reference proteome</keyword>
<sequence>MTSSHTRQSTSSEDEDEMAVDDEPEAPSPIAGPSNTTRNGNALAIVFRDASNWLHHIRSLQETDVIILLTPVVIPINPDPTDLSDPFEPLGRSLAKRHSRIRQVPYTQRNGITSTHLGFIKRGHVIILCFALKPGQQIPLEYAEVTFAVSDNKPCIIVVCCTPIDSTQAIPFPTVIQTAGYSPPALEFTAALIFGEQPSPSPTQPKQLSSAPVIDSQAPRLWPVEQWNESRDISSVLELWNQNINGRFTLDQPTLASLLRRPGYAKHYVVRDTKTGVILGICATYLAYVDKEGEKLIASVAMLLVRSTHRQLGIGLSLHSHAVTQLKRTRGVIRLQFGSTFPRILYGPPSDIQFNEEWFRRRGWQLNKEVPGQGQAIYDLVLDFTKWPYSVGSSTSIPSFRPCTQDDMMKVLDLVEQSSAKQAKMGWFDQYTSLMNGPNVKDIILGLEKNEIIATALTYTPSCGSPIPSNLPWAGRIGGDVGGVTCICISPSNTLPAMNGLLDACVKNLQVQGMKRMFIDGVTATEHDYLKQLGFEEWARYRDVWKDT</sequence>
<dbReference type="AlphaFoldDB" id="A0A8H4RH14"/>
<feature type="compositionally biased region" description="Polar residues" evidence="1">
    <location>
        <begin position="1"/>
        <end position="11"/>
    </location>
</feature>
<dbReference type="Proteomes" id="UP000566819">
    <property type="component" value="Unassembled WGS sequence"/>
</dbReference>
<dbReference type="EMBL" id="JAAMPI010000804">
    <property type="protein sequence ID" value="KAF4628494.1"/>
    <property type="molecule type" value="Genomic_DNA"/>
</dbReference>
<reference evidence="2 3" key="1">
    <citation type="submission" date="2020-03" db="EMBL/GenBank/DDBJ databases">
        <title>Draft Genome Sequence of Cudoniella acicularis.</title>
        <authorList>
            <person name="Buettner E."/>
            <person name="Kellner H."/>
        </authorList>
    </citation>
    <scope>NUCLEOTIDE SEQUENCE [LARGE SCALE GENOMIC DNA]</scope>
    <source>
        <strain evidence="2 3">DSM 108380</strain>
    </source>
</reference>
<name>A0A8H4RH14_9HELO</name>
<proteinExistence type="predicted"/>
<protein>
    <recommendedName>
        <fullName evidence="4">N-acetyltransferase domain-containing protein</fullName>
    </recommendedName>
</protein>
<dbReference type="Gene3D" id="3.40.630.30">
    <property type="match status" value="1"/>
</dbReference>
<feature type="region of interest" description="Disordered" evidence="1">
    <location>
        <begin position="1"/>
        <end position="37"/>
    </location>
</feature>
<comment type="caution">
    <text evidence="2">The sequence shown here is derived from an EMBL/GenBank/DDBJ whole genome shotgun (WGS) entry which is preliminary data.</text>
</comment>
<dbReference type="InterPro" id="IPR016181">
    <property type="entry name" value="Acyl_CoA_acyltransferase"/>
</dbReference>
<evidence type="ECO:0000256" key="1">
    <source>
        <dbReference type="SAM" id="MobiDB-lite"/>
    </source>
</evidence>
<organism evidence="2 3">
    <name type="scientific">Cudoniella acicularis</name>
    <dbReference type="NCBI Taxonomy" id="354080"/>
    <lineage>
        <taxon>Eukaryota</taxon>
        <taxon>Fungi</taxon>
        <taxon>Dikarya</taxon>
        <taxon>Ascomycota</taxon>
        <taxon>Pezizomycotina</taxon>
        <taxon>Leotiomycetes</taxon>
        <taxon>Helotiales</taxon>
        <taxon>Tricladiaceae</taxon>
        <taxon>Cudoniella</taxon>
    </lineage>
</organism>
<dbReference type="SUPFAM" id="SSF55729">
    <property type="entry name" value="Acyl-CoA N-acyltransferases (Nat)"/>
    <property type="match status" value="1"/>
</dbReference>